<dbReference type="PANTHER" id="PTHR43442:SF3">
    <property type="entry name" value="GLUCONOKINASE-RELATED"/>
    <property type="match status" value="1"/>
</dbReference>
<keyword evidence="6 10" id="KW-0418">Kinase</keyword>
<evidence type="ECO:0000256" key="1">
    <source>
        <dbReference type="ARBA" id="ARBA00004761"/>
    </source>
</evidence>
<evidence type="ECO:0000256" key="6">
    <source>
        <dbReference type="ARBA" id="ARBA00022777"/>
    </source>
</evidence>
<comment type="pathway">
    <text evidence="1">Carbohydrate acid metabolism.</text>
</comment>
<dbReference type="EC" id="2.7.1.12" evidence="3 10"/>
<name>A0A315EUU8_9BURK</name>
<evidence type="ECO:0000313" key="12">
    <source>
        <dbReference type="Proteomes" id="UP000251341"/>
    </source>
</evidence>
<evidence type="ECO:0000256" key="5">
    <source>
        <dbReference type="ARBA" id="ARBA00022741"/>
    </source>
</evidence>
<keyword evidence="12" id="KW-1185">Reference proteome</keyword>
<dbReference type="GO" id="GO:0005737">
    <property type="term" value="C:cytoplasm"/>
    <property type="evidence" value="ECO:0007669"/>
    <property type="project" value="TreeGrafter"/>
</dbReference>
<keyword evidence="8" id="KW-0311">Gluconate utilization</keyword>
<comment type="caution">
    <text evidence="11">The sequence shown here is derived from an EMBL/GenBank/DDBJ whole genome shotgun (WGS) entry which is preliminary data.</text>
</comment>
<gene>
    <name evidence="11" type="ORF">B9Z44_13790</name>
</gene>
<protein>
    <recommendedName>
        <fullName evidence="3 10">Gluconokinase</fullName>
        <ecNumber evidence="3 10">2.7.1.12</ecNumber>
    </recommendedName>
</protein>
<dbReference type="Pfam" id="PF13671">
    <property type="entry name" value="AAA_33"/>
    <property type="match status" value="1"/>
</dbReference>
<dbReference type="PANTHER" id="PTHR43442">
    <property type="entry name" value="GLUCONOKINASE-RELATED"/>
    <property type="match status" value="1"/>
</dbReference>
<evidence type="ECO:0000256" key="9">
    <source>
        <dbReference type="ARBA" id="ARBA00048090"/>
    </source>
</evidence>
<keyword evidence="5 10" id="KW-0547">Nucleotide-binding</keyword>
<evidence type="ECO:0000256" key="4">
    <source>
        <dbReference type="ARBA" id="ARBA00022679"/>
    </source>
</evidence>
<evidence type="ECO:0000256" key="3">
    <source>
        <dbReference type="ARBA" id="ARBA00012054"/>
    </source>
</evidence>
<accession>A0A315EUU8</accession>
<evidence type="ECO:0000256" key="8">
    <source>
        <dbReference type="ARBA" id="ARBA00023064"/>
    </source>
</evidence>
<keyword evidence="7 10" id="KW-0067">ATP-binding</keyword>
<dbReference type="FunFam" id="3.40.50.300:FF:000522">
    <property type="entry name" value="Gluconokinase"/>
    <property type="match status" value="1"/>
</dbReference>
<dbReference type="InterPro" id="IPR027417">
    <property type="entry name" value="P-loop_NTPase"/>
</dbReference>
<dbReference type="EMBL" id="NESP01000001">
    <property type="protein sequence ID" value="PUE60545.1"/>
    <property type="molecule type" value="Genomic_DNA"/>
</dbReference>
<dbReference type="GO" id="GO:0046316">
    <property type="term" value="F:gluconokinase activity"/>
    <property type="evidence" value="ECO:0007669"/>
    <property type="project" value="UniProtKB-EC"/>
</dbReference>
<evidence type="ECO:0000313" key="11">
    <source>
        <dbReference type="EMBL" id="PUE60545.1"/>
    </source>
</evidence>
<dbReference type="Gene3D" id="3.40.50.300">
    <property type="entry name" value="P-loop containing nucleotide triphosphate hydrolases"/>
    <property type="match status" value="1"/>
</dbReference>
<evidence type="ECO:0000256" key="7">
    <source>
        <dbReference type="ARBA" id="ARBA00022840"/>
    </source>
</evidence>
<keyword evidence="4 10" id="KW-0808">Transferase</keyword>
<dbReference type="GO" id="GO:0005524">
    <property type="term" value="F:ATP binding"/>
    <property type="evidence" value="ECO:0007669"/>
    <property type="project" value="UniProtKB-KW"/>
</dbReference>
<dbReference type="AlphaFoldDB" id="A0A315EUU8"/>
<dbReference type="Proteomes" id="UP000251341">
    <property type="component" value="Unassembled WGS sequence"/>
</dbReference>
<organism evidence="11 12">
    <name type="scientific">Limnohabitans curvus</name>
    <dbReference type="NCBI Taxonomy" id="323423"/>
    <lineage>
        <taxon>Bacteria</taxon>
        <taxon>Pseudomonadati</taxon>
        <taxon>Pseudomonadota</taxon>
        <taxon>Betaproteobacteria</taxon>
        <taxon>Burkholderiales</taxon>
        <taxon>Comamonadaceae</taxon>
        <taxon>Limnohabitans</taxon>
    </lineage>
</organism>
<dbReference type="NCBIfam" id="TIGR01313">
    <property type="entry name" value="therm_gnt_kin"/>
    <property type="match status" value="1"/>
</dbReference>
<dbReference type="SUPFAM" id="SSF52540">
    <property type="entry name" value="P-loop containing nucleoside triphosphate hydrolases"/>
    <property type="match status" value="1"/>
</dbReference>
<proteinExistence type="inferred from homology"/>
<sequence length="166" mass="18102">MSPVVIMGVAGCGKSSFAAALSQALGWQLIEGDEFHPPENVNKMRAGVPLTDDDRAGWLDVLANELVQRGPHAVLTCSALKKAYRDSLRQSVPALRFVHLDLTREQSIARVTQRPGHYFQPALVDSQFAALEKPVDEAGVFTADATQSIETIQVQVCAWLQSKECV</sequence>
<comment type="similarity">
    <text evidence="2 10">Belongs to the gluconokinase GntK/GntV family.</text>
</comment>
<dbReference type="CDD" id="cd02021">
    <property type="entry name" value="GntK"/>
    <property type="match status" value="1"/>
</dbReference>
<dbReference type="InterPro" id="IPR006001">
    <property type="entry name" value="Therm_gnt_kin"/>
</dbReference>
<evidence type="ECO:0000256" key="2">
    <source>
        <dbReference type="ARBA" id="ARBA00008420"/>
    </source>
</evidence>
<reference evidence="11 12" key="1">
    <citation type="submission" date="2017-04" db="EMBL/GenBank/DDBJ databases">
        <title>Unexpected and diverse lifestyles within the genus Limnohabitans.</title>
        <authorList>
            <person name="Kasalicky V."/>
            <person name="Mehrshad M."/>
            <person name="Andrei S.-A."/>
            <person name="Salcher M."/>
            <person name="Kratochvilova H."/>
            <person name="Simek K."/>
            <person name="Ghai R."/>
        </authorList>
    </citation>
    <scope>NUCLEOTIDE SEQUENCE [LARGE SCALE GENOMIC DNA]</scope>
    <source>
        <strain evidence="11 12">MWH-C5</strain>
    </source>
</reference>
<dbReference type="GO" id="GO:0019521">
    <property type="term" value="P:D-gluconate metabolic process"/>
    <property type="evidence" value="ECO:0007669"/>
    <property type="project" value="UniProtKB-KW"/>
</dbReference>
<evidence type="ECO:0000256" key="10">
    <source>
        <dbReference type="RuleBase" id="RU363066"/>
    </source>
</evidence>
<dbReference type="RefSeq" id="WP_108402694.1">
    <property type="nucleotide sequence ID" value="NZ_NESP01000001.1"/>
</dbReference>
<comment type="catalytic activity">
    <reaction evidence="9 10">
        <text>D-gluconate + ATP = 6-phospho-D-gluconate + ADP + H(+)</text>
        <dbReference type="Rhea" id="RHEA:19433"/>
        <dbReference type="ChEBI" id="CHEBI:15378"/>
        <dbReference type="ChEBI" id="CHEBI:18391"/>
        <dbReference type="ChEBI" id="CHEBI:30616"/>
        <dbReference type="ChEBI" id="CHEBI:58759"/>
        <dbReference type="ChEBI" id="CHEBI:456216"/>
        <dbReference type="EC" id="2.7.1.12"/>
    </reaction>
</comment>